<proteinExistence type="predicted"/>
<name>A0A198UWS6_MORCA</name>
<dbReference type="EMBL" id="LXHE01000009">
    <property type="protein sequence ID" value="OAV00984.1"/>
    <property type="molecule type" value="Genomic_DNA"/>
</dbReference>
<reference evidence="5 6" key="1">
    <citation type="journal article" date="2016" name="Genome Biol. Evol.">
        <title>Comparative Genomic Analyses of the Moraxella catarrhalis Serosensitive and Seroresistant Lineages Demonstrate Their Independent Evolution.</title>
        <authorList>
            <person name="Earl J.P."/>
            <person name="de Vries S.P."/>
            <person name="Ahmed A."/>
            <person name="Powell E."/>
            <person name="Schultz M.P."/>
            <person name="Hermans P.W."/>
            <person name="Hill D.J."/>
            <person name="Zhou Z."/>
            <person name="Constantinidou C.I."/>
            <person name="Hu F.Z."/>
            <person name="Bootsma H.J."/>
            <person name="Ehrlich G.D."/>
        </authorList>
    </citation>
    <scope>NUCLEOTIDE SEQUENCE [LARGE SCALE GENOMIC DNA]</scope>
    <source>
        <strain evidence="3 5">Z7542</strain>
        <strain evidence="4 6">Z7574</strain>
    </source>
</reference>
<dbReference type="PANTHER" id="PTHR32097:SF17">
    <property type="entry name" value="CAMP-BINDING PROTEIN 1-RELATED"/>
    <property type="match status" value="1"/>
</dbReference>
<feature type="domain" description="TerD" evidence="2">
    <location>
        <begin position="38"/>
        <end position="186"/>
    </location>
</feature>
<dbReference type="InterPro" id="IPR051324">
    <property type="entry name" value="Stress/Tellurium_Resist"/>
</dbReference>
<dbReference type="AlphaFoldDB" id="A0A198UWS6"/>
<evidence type="ECO:0000313" key="3">
    <source>
        <dbReference type="EMBL" id="OAU98496.1"/>
    </source>
</evidence>
<sequence length="222" mass="25252">MSRKTHVLKEYFDPVKLSEHQLDGTLIAGVSYHFTSLEKQGLAALLAKLPLADDAPVAMDLDLSCFVYDKGFNVIDVIWYGNLRNADESIRHQGDALVGAKSFEDSLIQQEQIQIKLDQLPDTVHHLIFVLSSYHNQPLRKAQKGMIYFGDKEMPKAYHISFDQIEPDCQSLAIWQLSRYRGDWELSSPMADIKLTKLSNKSLDKLTDAVTTRIQAAQSKRW</sequence>
<evidence type="ECO:0000256" key="1">
    <source>
        <dbReference type="ARBA" id="ARBA00022686"/>
    </source>
</evidence>
<dbReference type="EMBL" id="LXHC01000001">
    <property type="protein sequence ID" value="OAU98496.1"/>
    <property type="molecule type" value="Genomic_DNA"/>
</dbReference>
<evidence type="ECO:0000259" key="2">
    <source>
        <dbReference type="Pfam" id="PF02342"/>
    </source>
</evidence>
<dbReference type="CDD" id="cd06974">
    <property type="entry name" value="TerD_like"/>
    <property type="match status" value="1"/>
</dbReference>
<evidence type="ECO:0000313" key="4">
    <source>
        <dbReference type="EMBL" id="OAV00984.1"/>
    </source>
</evidence>
<gene>
    <name evidence="4" type="ORF">AO382_1102</name>
    <name evidence="3" type="ORF">AO384_0080</name>
</gene>
<dbReference type="Proteomes" id="UP000078446">
    <property type="component" value="Unassembled WGS sequence"/>
</dbReference>
<dbReference type="Gene3D" id="2.60.60.30">
    <property type="entry name" value="sav2460 like domains"/>
    <property type="match status" value="1"/>
</dbReference>
<dbReference type="PATRIC" id="fig|480.236.peg.78"/>
<comment type="caution">
    <text evidence="3">The sequence shown here is derived from an EMBL/GenBank/DDBJ whole genome shotgun (WGS) entry which is preliminary data.</text>
</comment>
<evidence type="ECO:0000313" key="6">
    <source>
        <dbReference type="Proteomes" id="UP000078446"/>
    </source>
</evidence>
<dbReference type="Pfam" id="PF02342">
    <property type="entry name" value="TerD"/>
    <property type="match status" value="1"/>
</dbReference>
<dbReference type="PANTHER" id="PTHR32097">
    <property type="entry name" value="CAMP-BINDING PROTEIN 1-RELATED"/>
    <property type="match status" value="1"/>
</dbReference>
<dbReference type="Proteomes" id="UP000078228">
    <property type="component" value="Unassembled WGS sequence"/>
</dbReference>
<dbReference type="InterPro" id="IPR003325">
    <property type="entry name" value="TerD"/>
</dbReference>
<dbReference type="RefSeq" id="WP_064610447.1">
    <property type="nucleotide sequence ID" value="NZ_LXHB01000038.1"/>
</dbReference>
<organism evidence="3 5">
    <name type="scientific">Moraxella catarrhalis</name>
    <name type="common">Branhamella catarrhalis</name>
    <dbReference type="NCBI Taxonomy" id="480"/>
    <lineage>
        <taxon>Bacteria</taxon>
        <taxon>Pseudomonadati</taxon>
        <taxon>Pseudomonadota</taxon>
        <taxon>Gammaproteobacteria</taxon>
        <taxon>Moraxellales</taxon>
        <taxon>Moraxellaceae</taxon>
        <taxon>Moraxella</taxon>
    </lineage>
</organism>
<protein>
    <submittedName>
        <fullName evidence="3">Tellurium resistance protein</fullName>
    </submittedName>
</protein>
<dbReference type="OrthoDB" id="6647719at2"/>
<accession>A0A198UWS6</accession>
<keyword evidence="1" id="KW-0778">Tellurium resistance</keyword>
<keyword evidence="5" id="KW-1185">Reference proteome</keyword>
<dbReference type="GO" id="GO:0046690">
    <property type="term" value="P:response to tellurium ion"/>
    <property type="evidence" value="ECO:0007669"/>
    <property type="project" value="UniProtKB-KW"/>
</dbReference>
<evidence type="ECO:0000313" key="5">
    <source>
        <dbReference type="Proteomes" id="UP000078228"/>
    </source>
</evidence>